<sequence>MATLVSPGVAVSVIDESFYGSAGAGTVPLIIVASSQDKADGTDSTATAGYTTSATAIKPHLITSQRELLQQYGKPYFKSVSGTVQQGYETNEYGLLAAYSYLGAANRAYIMRADVNTSQLEPSSTEPTSAPPNGAWWWDLGNTTFGLFEYKQVSVESSAWVAQTVTIPTATATDITGGNVPEAAFGSNGDYALVPYTLAGVPLTAPSYYKKDAGAWATVESGNSGITAVWVRPHYDPPAAPNVGDVW</sequence>
<name>A0A382RSI9_9ZZZZ</name>
<reference evidence="1" key="1">
    <citation type="submission" date="2018-05" db="EMBL/GenBank/DDBJ databases">
        <authorList>
            <person name="Lanie J.A."/>
            <person name="Ng W.-L."/>
            <person name="Kazmierczak K.M."/>
            <person name="Andrzejewski T.M."/>
            <person name="Davidsen T.M."/>
            <person name="Wayne K.J."/>
            <person name="Tettelin H."/>
            <person name="Glass J.I."/>
            <person name="Rusch D."/>
            <person name="Podicherti R."/>
            <person name="Tsui H.-C.T."/>
            <person name="Winkler M.E."/>
        </authorList>
    </citation>
    <scope>NUCLEOTIDE SEQUENCE</scope>
</reference>
<feature type="non-terminal residue" evidence="1">
    <location>
        <position position="247"/>
    </location>
</feature>
<proteinExistence type="predicted"/>
<evidence type="ECO:0000313" key="1">
    <source>
        <dbReference type="EMBL" id="SVD00653.1"/>
    </source>
</evidence>
<dbReference type="AlphaFoldDB" id="A0A382RSI9"/>
<accession>A0A382RSI9</accession>
<dbReference type="EMBL" id="UINC01123886">
    <property type="protein sequence ID" value="SVD00653.1"/>
    <property type="molecule type" value="Genomic_DNA"/>
</dbReference>
<dbReference type="Gene3D" id="3.40.50.11780">
    <property type="match status" value="1"/>
</dbReference>
<gene>
    <name evidence="1" type="ORF">METZ01_LOCUS353507</name>
</gene>
<protein>
    <submittedName>
        <fullName evidence="1">Uncharacterized protein</fullName>
    </submittedName>
</protein>
<organism evidence="1">
    <name type="scientific">marine metagenome</name>
    <dbReference type="NCBI Taxonomy" id="408172"/>
    <lineage>
        <taxon>unclassified sequences</taxon>
        <taxon>metagenomes</taxon>
        <taxon>ecological metagenomes</taxon>
    </lineage>
</organism>